<keyword evidence="5" id="KW-0472">Membrane</keyword>
<dbReference type="GO" id="GO:0015444">
    <property type="term" value="F:P-type magnesium transporter activity"/>
    <property type="evidence" value="ECO:0007669"/>
    <property type="project" value="InterPro"/>
</dbReference>
<keyword evidence="4" id="KW-0460">Magnesium</keyword>
<dbReference type="AlphaFoldDB" id="A0A345DRS7"/>
<dbReference type="PRINTS" id="PR01836">
    <property type="entry name" value="MGATPASE"/>
</dbReference>
<dbReference type="InterPro" id="IPR006415">
    <property type="entry name" value="P-type_ATPase_IIIB"/>
</dbReference>
<dbReference type="Gene3D" id="1.20.1110.10">
    <property type="entry name" value="Calcium-transporting ATPase, transmembrane domain"/>
    <property type="match status" value="1"/>
</dbReference>
<name>A0A345DRS7_9MOLU</name>
<dbReference type="EMBL" id="CP031088">
    <property type="protein sequence ID" value="AXF96918.1"/>
    <property type="molecule type" value="Genomic_DNA"/>
</dbReference>
<protein>
    <submittedName>
        <fullName evidence="7">Mg(2+) transport ATPase, P-type</fullName>
    </submittedName>
</protein>
<keyword evidence="3" id="KW-0597">Phosphoprotein</keyword>
<keyword evidence="5" id="KW-1133">Transmembrane helix</keyword>
<organism evidence="7 8">
    <name type="scientific">Spiroplasma phoeniceum P40</name>
    <dbReference type="NCBI Taxonomy" id="1276259"/>
    <lineage>
        <taxon>Bacteria</taxon>
        <taxon>Bacillati</taxon>
        <taxon>Mycoplasmatota</taxon>
        <taxon>Mollicutes</taxon>
        <taxon>Entomoplasmatales</taxon>
        <taxon>Spiroplasmataceae</taxon>
        <taxon>Spiroplasma</taxon>
    </lineage>
</organism>
<sequence length="180" mass="20272">MLFQNLIYDFSQFAVVFDRVDEDFLLQPQHWRTKGMLSFTFVNGPISSVFDVITFIILGYGFGVFSAYHTDPISANAAYHVAIFQSGWFIEGLITQTVVMLMFRTKQIPFIQSKPTWPVNVATGIVVLLGFLIPYALNNVFPMTAQPLVYIPIVIGVIGAYCITAQLSKVGYIKVTKNWL</sequence>
<dbReference type="GO" id="GO:0005886">
    <property type="term" value="C:plasma membrane"/>
    <property type="evidence" value="ECO:0007669"/>
    <property type="project" value="UniProtKB-SubCell"/>
</dbReference>
<feature type="transmembrane region" description="Helical" evidence="5">
    <location>
        <begin position="115"/>
        <end position="137"/>
    </location>
</feature>
<comment type="subcellular location">
    <subcellularLocation>
        <location evidence="1">Cell membrane</location>
        <topology evidence="1">Multi-pass membrane protein</topology>
    </subcellularLocation>
</comment>
<dbReference type="SUPFAM" id="SSF81665">
    <property type="entry name" value="Calcium ATPase, transmembrane domain M"/>
    <property type="match status" value="1"/>
</dbReference>
<evidence type="ECO:0000256" key="5">
    <source>
        <dbReference type="SAM" id="Phobius"/>
    </source>
</evidence>
<feature type="transmembrane region" description="Helical" evidence="5">
    <location>
        <begin position="82"/>
        <end position="103"/>
    </location>
</feature>
<feature type="transmembrane region" description="Helical" evidence="5">
    <location>
        <begin position="149"/>
        <end position="167"/>
    </location>
</feature>
<proteinExistence type="predicted"/>
<evidence type="ECO:0000313" key="8">
    <source>
        <dbReference type="Proteomes" id="UP000253689"/>
    </source>
</evidence>
<feature type="domain" description="Cation-transporting P-type ATPase C-terminal" evidence="6">
    <location>
        <begin position="1"/>
        <end position="170"/>
    </location>
</feature>
<evidence type="ECO:0000256" key="1">
    <source>
        <dbReference type="ARBA" id="ARBA00004651"/>
    </source>
</evidence>
<keyword evidence="2" id="KW-1003">Cell membrane</keyword>
<dbReference type="InterPro" id="IPR006068">
    <property type="entry name" value="ATPase_P-typ_cation-transptr_C"/>
</dbReference>
<evidence type="ECO:0000313" key="7">
    <source>
        <dbReference type="EMBL" id="AXF96918.1"/>
    </source>
</evidence>
<feature type="transmembrane region" description="Helical" evidence="5">
    <location>
        <begin position="36"/>
        <end position="62"/>
    </location>
</feature>
<dbReference type="RefSeq" id="WP_245938392.1">
    <property type="nucleotide sequence ID" value="NZ_CP031088.1"/>
</dbReference>
<keyword evidence="5" id="KW-0812">Transmembrane</keyword>
<reference evidence="8" key="1">
    <citation type="submission" date="2018-07" db="EMBL/GenBank/DDBJ databases">
        <title>Complete Genome Sequence of Spiroplasma phoeniceum.</title>
        <authorList>
            <person name="Davis R.E."/>
            <person name="Shao J.Y."/>
            <person name="Zhao Y."/>
            <person name="Silver A."/>
            <person name="Stump z."/>
            <person name="Gasparich G."/>
        </authorList>
    </citation>
    <scope>NUCLEOTIDE SEQUENCE [LARGE SCALE GENOMIC DNA]</scope>
    <source>
        <strain evidence="8">P40</strain>
    </source>
</reference>
<evidence type="ECO:0000259" key="6">
    <source>
        <dbReference type="Pfam" id="PF00689"/>
    </source>
</evidence>
<dbReference type="Pfam" id="PF00689">
    <property type="entry name" value="Cation_ATPase_C"/>
    <property type="match status" value="1"/>
</dbReference>
<dbReference type="InterPro" id="IPR023298">
    <property type="entry name" value="ATPase_P-typ_TM_dom_sf"/>
</dbReference>
<gene>
    <name evidence="7" type="ORF">SDAV_001978</name>
</gene>
<evidence type="ECO:0000256" key="2">
    <source>
        <dbReference type="ARBA" id="ARBA00022475"/>
    </source>
</evidence>
<evidence type="ECO:0000256" key="4">
    <source>
        <dbReference type="ARBA" id="ARBA00022842"/>
    </source>
</evidence>
<dbReference type="Proteomes" id="UP000253689">
    <property type="component" value="Chromosome"/>
</dbReference>
<evidence type="ECO:0000256" key="3">
    <source>
        <dbReference type="ARBA" id="ARBA00022553"/>
    </source>
</evidence>
<keyword evidence="8" id="KW-1185">Reference proteome</keyword>
<accession>A0A345DRS7</accession>
<dbReference type="KEGG" id="sphh:SDAV_001978"/>